<evidence type="ECO:0000256" key="1">
    <source>
        <dbReference type="SAM" id="MobiDB-lite"/>
    </source>
</evidence>
<name>A0ABQ9YPG9_9CRUS</name>
<comment type="caution">
    <text evidence="3">The sequence shown here is derived from an EMBL/GenBank/DDBJ whole genome shotgun (WGS) entry which is preliminary data.</text>
</comment>
<keyword evidence="2" id="KW-1133">Transmembrane helix</keyword>
<keyword evidence="2" id="KW-0472">Membrane</keyword>
<accession>A0ABQ9YPG9</accession>
<feature type="region of interest" description="Disordered" evidence="1">
    <location>
        <begin position="373"/>
        <end position="452"/>
    </location>
</feature>
<feature type="transmembrane region" description="Helical" evidence="2">
    <location>
        <begin position="42"/>
        <end position="68"/>
    </location>
</feature>
<keyword evidence="2" id="KW-0812">Transmembrane</keyword>
<organism evidence="3 4">
    <name type="scientific">Daphnia magna</name>
    <dbReference type="NCBI Taxonomy" id="35525"/>
    <lineage>
        <taxon>Eukaryota</taxon>
        <taxon>Metazoa</taxon>
        <taxon>Ecdysozoa</taxon>
        <taxon>Arthropoda</taxon>
        <taxon>Crustacea</taxon>
        <taxon>Branchiopoda</taxon>
        <taxon>Diplostraca</taxon>
        <taxon>Cladocera</taxon>
        <taxon>Anomopoda</taxon>
        <taxon>Daphniidae</taxon>
        <taxon>Daphnia</taxon>
    </lineage>
</organism>
<evidence type="ECO:0000256" key="2">
    <source>
        <dbReference type="SAM" id="Phobius"/>
    </source>
</evidence>
<gene>
    <name evidence="3" type="ORF">OUZ56_004342</name>
</gene>
<proteinExistence type="predicted"/>
<sequence length="452" mass="50399">MVRISWQSENDVSTLVPISESTPANVDLLLNTWELTAVTLPGYLVCSAFPSLAYIIVSFYRLLLGTLYPAYSSYKAIRNKDVDEYVKWMMYWVVFALFTTAETITDVFFGFWFPFYYEIKIVVVLWLLSPATEGSSILYRKFVHPILVKREKEIDEYLLRAKEESYKTVLELGTKGVQYASRVIMQTAITGGGGLMNTLRKSYSVGDVSVDNNVVNRRQVRGGGAVLQELDEPDRVRTQNHVQAAPGPVGLDDSDTEEFDDLFDEMVEIGNEQEGDVVTRPPVQRAPRARVTREVYFTELDTSNLARRGGDEAERYIGEIRSVEDVSSGYSSTEFLSTDTVSGAIEAVVRRAGSVRSSSRGTRPVTMVENNHVRPVKNGGASGSDKTGAAVAFKSDKPRVVTKRRAPPPPPVLFVESGEGTFIRYPSSRSEKENHSQTEVNAPNMIPRSQPK</sequence>
<dbReference type="PANTHER" id="PTHR12300">
    <property type="entry name" value="HVA22-LIKE PROTEINS"/>
    <property type="match status" value="1"/>
</dbReference>
<protein>
    <recommendedName>
        <fullName evidence="5">Receptor expression-enhancing protein</fullName>
    </recommendedName>
</protein>
<reference evidence="3 4" key="1">
    <citation type="journal article" date="2023" name="Nucleic Acids Res.">
        <title>The hologenome of Daphnia magna reveals possible DNA methylation and microbiome-mediated evolution of the host genome.</title>
        <authorList>
            <person name="Chaturvedi A."/>
            <person name="Li X."/>
            <person name="Dhandapani V."/>
            <person name="Marshall H."/>
            <person name="Kissane S."/>
            <person name="Cuenca-Cambronero M."/>
            <person name="Asole G."/>
            <person name="Calvet F."/>
            <person name="Ruiz-Romero M."/>
            <person name="Marangio P."/>
            <person name="Guigo R."/>
            <person name="Rago D."/>
            <person name="Mirbahai L."/>
            <person name="Eastwood N."/>
            <person name="Colbourne J.K."/>
            <person name="Zhou J."/>
            <person name="Mallon E."/>
            <person name="Orsini L."/>
        </authorList>
    </citation>
    <scope>NUCLEOTIDE SEQUENCE [LARGE SCALE GENOMIC DNA]</scope>
    <source>
        <strain evidence="3">LRV0_1</strain>
    </source>
</reference>
<dbReference type="Pfam" id="PF03134">
    <property type="entry name" value="TB2_DP1_HVA22"/>
    <property type="match status" value="1"/>
</dbReference>
<feature type="transmembrane region" description="Helical" evidence="2">
    <location>
        <begin position="89"/>
        <end position="113"/>
    </location>
</feature>
<dbReference type="InterPro" id="IPR004345">
    <property type="entry name" value="TB2_DP1_HVA22"/>
</dbReference>
<dbReference type="EMBL" id="JAOYFB010000001">
    <property type="protein sequence ID" value="KAK4002518.1"/>
    <property type="molecule type" value="Genomic_DNA"/>
</dbReference>
<dbReference type="Proteomes" id="UP001234178">
    <property type="component" value="Unassembled WGS sequence"/>
</dbReference>
<keyword evidence="4" id="KW-1185">Reference proteome</keyword>
<evidence type="ECO:0000313" key="4">
    <source>
        <dbReference type="Proteomes" id="UP001234178"/>
    </source>
</evidence>
<evidence type="ECO:0000313" key="3">
    <source>
        <dbReference type="EMBL" id="KAK4002518.1"/>
    </source>
</evidence>
<evidence type="ECO:0008006" key="5">
    <source>
        <dbReference type="Google" id="ProtNLM"/>
    </source>
</evidence>
<dbReference type="PANTHER" id="PTHR12300:SF117">
    <property type="entry name" value="LP05237P-RELATED"/>
    <property type="match status" value="1"/>
</dbReference>